<dbReference type="SUPFAM" id="SSF51556">
    <property type="entry name" value="Metallo-dependent hydrolases"/>
    <property type="match status" value="1"/>
</dbReference>
<evidence type="ECO:0000313" key="9">
    <source>
        <dbReference type="EMBL" id="TCO83239.1"/>
    </source>
</evidence>
<dbReference type="Gene3D" id="3.20.20.140">
    <property type="entry name" value="Metal-dependent hydrolases"/>
    <property type="match status" value="1"/>
</dbReference>
<organism evidence="9 10">
    <name type="scientific">Frisingicoccus caecimuris</name>
    <dbReference type="NCBI Taxonomy" id="1796636"/>
    <lineage>
        <taxon>Bacteria</taxon>
        <taxon>Bacillati</taxon>
        <taxon>Bacillota</taxon>
        <taxon>Clostridia</taxon>
        <taxon>Lachnospirales</taxon>
        <taxon>Lachnospiraceae</taxon>
        <taxon>Frisingicoccus</taxon>
    </lineage>
</organism>
<dbReference type="Pfam" id="PF00962">
    <property type="entry name" value="A_deaminase"/>
    <property type="match status" value="1"/>
</dbReference>
<evidence type="ECO:0000256" key="2">
    <source>
        <dbReference type="ARBA" id="ARBA00006676"/>
    </source>
</evidence>
<comment type="cofactor">
    <cofactor evidence="1">
        <name>Zn(2+)</name>
        <dbReference type="ChEBI" id="CHEBI:29105"/>
    </cofactor>
</comment>
<evidence type="ECO:0000313" key="10">
    <source>
        <dbReference type="Proteomes" id="UP000295711"/>
    </source>
</evidence>
<dbReference type="GO" id="GO:0009117">
    <property type="term" value="P:nucleotide metabolic process"/>
    <property type="evidence" value="ECO:0007669"/>
    <property type="project" value="UniProtKB-KW"/>
</dbReference>
<gene>
    <name evidence="9" type="ORF">EV212_11325</name>
</gene>
<dbReference type="PANTHER" id="PTHR11409">
    <property type="entry name" value="ADENOSINE DEAMINASE"/>
    <property type="match status" value="1"/>
</dbReference>
<comment type="catalytic activity">
    <reaction evidence="7">
        <text>N(6)-methyl-AMP + H2O + H(+) = IMP + methylamine</text>
        <dbReference type="Rhea" id="RHEA:16001"/>
        <dbReference type="ChEBI" id="CHEBI:15377"/>
        <dbReference type="ChEBI" id="CHEBI:15378"/>
        <dbReference type="ChEBI" id="CHEBI:58053"/>
        <dbReference type="ChEBI" id="CHEBI:59338"/>
        <dbReference type="ChEBI" id="CHEBI:144842"/>
    </reaction>
    <physiologicalReaction direction="left-to-right" evidence="7">
        <dbReference type="Rhea" id="RHEA:16002"/>
    </physiologicalReaction>
</comment>
<evidence type="ECO:0000256" key="4">
    <source>
        <dbReference type="ARBA" id="ARBA00022801"/>
    </source>
</evidence>
<evidence type="ECO:0000256" key="5">
    <source>
        <dbReference type="ARBA" id="ARBA00022833"/>
    </source>
</evidence>
<evidence type="ECO:0000256" key="1">
    <source>
        <dbReference type="ARBA" id="ARBA00001947"/>
    </source>
</evidence>
<dbReference type="EMBL" id="SLXA01000013">
    <property type="protein sequence ID" value="TCO83239.1"/>
    <property type="molecule type" value="Genomic_DNA"/>
</dbReference>
<feature type="domain" description="Adenosine deaminase" evidence="8">
    <location>
        <begin position="3"/>
        <end position="322"/>
    </location>
</feature>
<dbReference type="InterPro" id="IPR032466">
    <property type="entry name" value="Metal_Hydrolase"/>
</dbReference>
<protein>
    <submittedName>
        <fullName evidence="9">Adenosine deaminase</fullName>
    </submittedName>
</protein>
<dbReference type="GO" id="GO:0004000">
    <property type="term" value="F:adenosine deaminase activity"/>
    <property type="evidence" value="ECO:0007669"/>
    <property type="project" value="TreeGrafter"/>
</dbReference>
<dbReference type="Proteomes" id="UP000295711">
    <property type="component" value="Unassembled WGS sequence"/>
</dbReference>
<keyword evidence="3" id="KW-0479">Metal-binding</keyword>
<evidence type="ECO:0000256" key="3">
    <source>
        <dbReference type="ARBA" id="ARBA00022723"/>
    </source>
</evidence>
<evidence type="ECO:0000256" key="6">
    <source>
        <dbReference type="ARBA" id="ARBA00023080"/>
    </source>
</evidence>
<keyword evidence="4" id="KW-0378">Hydrolase</keyword>
<keyword evidence="6" id="KW-0546">Nucleotide metabolism</keyword>
<comment type="caution">
    <text evidence="9">The sequence shown here is derived from an EMBL/GenBank/DDBJ whole genome shotgun (WGS) entry which is preliminary data.</text>
</comment>
<keyword evidence="5" id="KW-0862">Zinc</keyword>
<evidence type="ECO:0000256" key="7">
    <source>
        <dbReference type="ARBA" id="ARBA00048787"/>
    </source>
</evidence>
<keyword evidence="10" id="KW-1185">Reference proteome</keyword>
<evidence type="ECO:0000259" key="8">
    <source>
        <dbReference type="Pfam" id="PF00962"/>
    </source>
</evidence>
<dbReference type="GO" id="GO:0046872">
    <property type="term" value="F:metal ion binding"/>
    <property type="evidence" value="ECO:0007669"/>
    <property type="project" value="UniProtKB-KW"/>
</dbReference>
<name>A0A4R2L878_9FIRM</name>
<sequence>MIDLHVHLAGSLKPATIIEYAKERNVPLPTYNASELESYLEAPDHCTDTAEFYELCDMTDWVLQERRSIRRAMTEMVRELDAQGVMYAEIRFSPSECTLGGLRQGDAVSAALEGLTRGIQESRRIRANLVLCIIPKMDEHEAFETLVEVKKHLRKGVCGLDLLLEESLYGTEVYDWLFTLIKEERIPFTVHAGQYNTDSMRKAIRYGAQRISQGLHILDDDDLLQEIINRKVVVECCPASNLKLGSVENYSHHPIRKLFDRGVPVCVCTDRLRVSGITLAEEYRKLERYLGFTPYEIYQMNQNAVNGAFLSQMEKDRLRFDLYEANKAIVDKE</sequence>
<dbReference type="InterPro" id="IPR001365">
    <property type="entry name" value="A_deaminase_dom"/>
</dbReference>
<dbReference type="AlphaFoldDB" id="A0A4R2L878"/>
<proteinExistence type="inferred from homology"/>
<dbReference type="GO" id="GO:0006154">
    <property type="term" value="P:adenosine catabolic process"/>
    <property type="evidence" value="ECO:0007669"/>
    <property type="project" value="TreeGrafter"/>
</dbReference>
<dbReference type="NCBIfam" id="TIGR01430">
    <property type="entry name" value="aden_deam"/>
    <property type="match status" value="1"/>
</dbReference>
<comment type="similarity">
    <text evidence="2">Belongs to the metallo-dependent hydrolases superfamily. Adenosine and AMP deaminases family.</text>
</comment>
<reference evidence="9 10" key="1">
    <citation type="submission" date="2019-03" db="EMBL/GenBank/DDBJ databases">
        <title>Genomic Encyclopedia of Type Strains, Phase IV (KMG-IV): sequencing the most valuable type-strain genomes for metagenomic binning, comparative biology and taxonomic classification.</title>
        <authorList>
            <person name="Goeker M."/>
        </authorList>
    </citation>
    <scope>NUCLEOTIDE SEQUENCE [LARGE SCALE GENOMIC DNA]</scope>
    <source>
        <strain evidence="9 10">DSM 28559</strain>
    </source>
</reference>
<dbReference type="OrthoDB" id="9779574at2"/>
<accession>A0A4R2L878</accession>
<dbReference type="GO" id="GO:0046103">
    <property type="term" value="P:inosine biosynthetic process"/>
    <property type="evidence" value="ECO:0007669"/>
    <property type="project" value="TreeGrafter"/>
</dbReference>
<dbReference type="PANTHER" id="PTHR11409:SF42">
    <property type="entry name" value="ADENOSINE DEAMINASE-LIKE PROTEIN"/>
    <property type="match status" value="1"/>
</dbReference>
<dbReference type="InterPro" id="IPR006330">
    <property type="entry name" value="Ado/ade_deaminase"/>
</dbReference>
<dbReference type="RefSeq" id="WP_132093235.1">
    <property type="nucleotide sequence ID" value="NZ_JANKAQ010000014.1"/>
</dbReference>